<evidence type="ECO:0000313" key="3">
    <source>
        <dbReference type="Proteomes" id="UP001062165"/>
    </source>
</evidence>
<reference evidence="2" key="1">
    <citation type="submission" date="2022-10" db="EMBL/GenBank/DDBJ databases">
        <title>Comparative genomics and taxonomic characterization of three novel marine species of genus Reichenbachiella exhibiting antioxidant and polysaccharide degradation activities.</title>
        <authorList>
            <person name="Muhammad N."/>
            <person name="Lee Y.-J."/>
            <person name="Ko J."/>
            <person name="Kim S.-G."/>
        </authorList>
    </citation>
    <scope>NUCLEOTIDE SEQUENCE</scope>
    <source>
        <strain evidence="2">Wsw4-B4</strain>
    </source>
</reference>
<gene>
    <name evidence="2" type="ORF">N7E81_19180</name>
</gene>
<evidence type="ECO:0000313" key="2">
    <source>
        <dbReference type="EMBL" id="UXX79473.1"/>
    </source>
</evidence>
<keyword evidence="3" id="KW-1185">Reference proteome</keyword>
<protein>
    <recommendedName>
        <fullName evidence="4">PepSY-associated TM region</fullName>
    </recommendedName>
</protein>
<proteinExistence type="predicted"/>
<dbReference type="RefSeq" id="WP_263051211.1">
    <property type="nucleotide sequence ID" value="NZ_CP106735.1"/>
</dbReference>
<keyword evidence="1" id="KW-1133">Transmembrane helix</keyword>
<feature type="transmembrane region" description="Helical" evidence="1">
    <location>
        <begin position="182"/>
        <end position="201"/>
    </location>
</feature>
<dbReference type="Proteomes" id="UP001062165">
    <property type="component" value="Chromosome"/>
</dbReference>
<keyword evidence="1" id="KW-0812">Transmembrane</keyword>
<evidence type="ECO:0000256" key="1">
    <source>
        <dbReference type="SAM" id="Phobius"/>
    </source>
</evidence>
<dbReference type="EMBL" id="CP106735">
    <property type="protein sequence ID" value="UXX79473.1"/>
    <property type="molecule type" value="Genomic_DNA"/>
</dbReference>
<evidence type="ECO:0008006" key="4">
    <source>
        <dbReference type="Google" id="ProtNLM"/>
    </source>
</evidence>
<name>A0ABY6D2Z9_9BACT</name>
<accession>A0ABY6D2Z9</accession>
<keyword evidence="1" id="KW-0472">Membrane</keyword>
<organism evidence="2 3">
    <name type="scientific">Reichenbachiella carrageenanivorans</name>
    <dbReference type="NCBI Taxonomy" id="2979869"/>
    <lineage>
        <taxon>Bacteria</taxon>
        <taxon>Pseudomonadati</taxon>
        <taxon>Bacteroidota</taxon>
        <taxon>Cytophagia</taxon>
        <taxon>Cytophagales</taxon>
        <taxon>Reichenbachiellaceae</taxon>
        <taxon>Reichenbachiella</taxon>
    </lineage>
</organism>
<sequence>MRRFFSLILLSLLAFEAIGLLWNIFVKLDVISPSNELPLANIQGIVVSNNLILIGLGDYDVIQEFDLSGSHIKNWKINSLNKGFLFWIDEQGNPKSENRWSIGKLKKPLTTQYFRDAKLDSVQLISLSNQWNEPELYVDQNGVKYEIRNPVYRQLTRTANSETEVVFSQGLINNIWCGLTRTWLYCAAIWFSFLFLNIIPLTKHVMNGESFSLKSGWKEIWRK</sequence>